<evidence type="ECO:0000313" key="2">
    <source>
        <dbReference type="EMBL" id="BBE50260.1"/>
    </source>
</evidence>
<keyword evidence="3" id="KW-1185">Reference proteome</keyword>
<dbReference type="Gene3D" id="3.40.50.300">
    <property type="entry name" value="P-loop containing nucleotide triphosphate hydrolases"/>
    <property type="match status" value="1"/>
</dbReference>
<reference evidence="2 3" key="1">
    <citation type="submission" date="2018-06" db="EMBL/GenBank/DDBJ databases">
        <title>OYT1 Genome Sequencing.</title>
        <authorList>
            <person name="Kato S."/>
            <person name="Itoh T."/>
            <person name="Ohkuma M."/>
        </authorList>
    </citation>
    <scope>NUCLEOTIDE SEQUENCE [LARGE SCALE GENOMIC DNA]</scope>
    <source>
        <strain evidence="2 3">OYT1</strain>
    </source>
</reference>
<dbReference type="Pfam" id="PF13469">
    <property type="entry name" value="Sulfotransfer_3"/>
    <property type="match status" value="1"/>
</dbReference>
<sequence length="332" mass="37910">MVAQIDSTYIMARPTKLYSRLLSYALFEGRPLTTKGRWINPLVFALFGLAKHLPVLRKVREPVFILGTGRSGTTILGIVLSMHHDVAFLNEPKAIWHAIYSGEDLIGNYTQEAAHYRLGAADATDIRLKWIQRIYGIYLAVTFSRRLVDKYPELIFRVPFVRALFPDAKFLFLMRNGFDTCHSIESWSGRLGDQVNGEVHDWWGVNQRKWKLLVEQIVPAHPDLAPHQAEIARFTKQTDMAAVEWIVTMREGLALMESDPSAVMGVRFEDLSGEPESTLGKLCEFLNLPKDKVFLGYGIKTLHPVREVKPFTLHPLIVNAFNETMRKLNYVQ</sequence>
<protein>
    <submittedName>
        <fullName evidence="2">Sulfotransferase</fullName>
    </submittedName>
</protein>
<dbReference type="EMBL" id="AP018738">
    <property type="protein sequence ID" value="BBE50260.1"/>
    <property type="molecule type" value="Genomic_DNA"/>
</dbReference>
<dbReference type="SUPFAM" id="SSF52540">
    <property type="entry name" value="P-loop containing nucleoside triphosphate hydrolases"/>
    <property type="match status" value="1"/>
</dbReference>
<dbReference type="PANTHER" id="PTHR12788">
    <property type="entry name" value="PROTEIN-TYROSINE SULFOTRANSFERASE 2"/>
    <property type="match status" value="1"/>
</dbReference>
<dbReference type="RefSeq" id="WP_084611868.1">
    <property type="nucleotide sequence ID" value="NZ_AP018738.1"/>
</dbReference>
<name>A0A2Z6G9T4_9PROT</name>
<keyword evidence="1 2" id="KW-0808">Transferase</keyword>
<dbReference type="KEGG" id="fam:OYT1_ch0693"/>
<proteinExistence type="predicted"/>
<evidence type="ECO:0000256" key="1">
    <source>
        <dbReference type="ARBA" id="ARBA00022679"/>
    </source>
</evidence>
<dbReference type="Proteomes" id="UP000033070">
    <property type="component" value="Chromosome"/>
</dbReference>
<gene>
    <name evidence="2" type="ORF">OYT1_ch0693</name>
</gene>
<dbReference type="InterPro" id="IPR027417">
    <property type="entry name" value="P-loop_NTPase"/>
</dbReference>
<dbReference type="AlphaFoldDB" id="A0A2Z6G9T4"/>
<evidence type="ECO:0000313" key="3">
    <source>
        <dbReference type="Proteomes" id="UP000033070"/>
    </source>
</evidence>
<organism evidence="2 3">
    <name type="scientific">Ferriphaselus amnicola</name>
    <dbReference type="NCBI Taxonomy" id="1188319"/>
    <lineage>
        <taxon>Bacteria</taxon>
        <taxon>Pseudomonadati</taxon>
        <taxon>Pseudomonadota</taxon>
        <taxon>Betaproteobacteria</taxon>
        <taxon>Nitrosomonadales</taxon>
        <taxon>Gallionellaceae</taxon>
        <taxon>Ferriphaselus</taxon>
    </lineage>
</organism>
<accession>A0A2Z6G9T4</accession>
<dbReference type="GO" id="GO:0008476">
    <property type="term" value="F:protein-tyrosine sulfotransferase activity"/>
    <property type="evidence" value="ECO:0007669"/>
    <property type="project" value="InterPro"/>
</dbReference>
<dbReference type="STRING" id="1188319.OYT1_00058"/>
<dbReference type="OrthoDB" id="9777890at2"/>
<dbReference type="PANTHER" id="PTHR12788:SF10">
    <property type="entry name" value="PROTEIN-TYROSINE SULFOTRANSFERASE"/>
    <property type="match status" value="1"/>
</dbReference>
<dbReference type="InterPro" id="IPR026634">
    <property type="entry name" value="TPST-like"/>
</dbReference>